<reference evidence="4 5" key="1">
    <citation type="submission" date="2019-04" db="EMBL/GenBank/DDBJ databases">
        <authorList>
            <person name="Hwang J.C."/>
        </authorList>
    </citation>
    <scope>NUCLEOTIDE SEQUENCE [LARGE SCALE GENOMIC DNA]</scope>
    <source>
        <strain evidence="4 5">IMCC35001</strain>
    </source>
</reference>
<sequence length="353" mass="39110">MPSLDVVFKRWTRRLVILFLLVAAYVIIADRYSPLTTEGRVQGRVVQLATEVSGTITAVHVDNNDVVCGGDLLFTLDDRRFRLAVDQAEIALRQAREQQQVLQAKIRAAEAQLTRAQVAYEHANKEYLRARKMAEGQLVSQSVLDSNQASLLAANAERNMASQQLQTYRAQLSGNTTSAVELAKNALEQARLNLSYTQIRAPEAGVVSNMQLAVGSYANAHQPLISFVPEKSLWVTADFREKALALVDGESRALVAYDALPGEVFPLNLGSRDMGVAQAQQTANGTLSSIQVSNRWVRDSQRVRVNLDPDGRLPQQLFIGSRASVVLYPADTPWWHTLARLEIAVISLLHYIY</sequence>
<evidence type="ECO:0000313" key="4">
    <source>
        <dbReference type="EMBL" id="TKB50316.1"/>
    </source>
</evidence>
<organism evidence="4 5">
    <name type="scientific">Ferrimonas sediminicola</name>
    <dbReference type="NCBI Taxonomy" id="2569538"/>
    <lineage>
        <taxon>Bacteria</taxon>
        <taxon>Pseudomonadati</taxon>
        <taxon>Pseudomonadota</taxon>
        <taxon>Gammaproteobacteria</taxon>
        <taxon>Alteromonadales</taxon>
        <taxon>Ferrimonadaceae</taxon>
        <taxon>Ferrimonas</taxon>
    </lineage>
</organism>
<evidence type="ECO:0000313" key="5">
    <source>
        <dbReference type="Proteomes" id="UP000305674"/>
    </source>
</evidence>
<evidence type="ECO:0000259" key="3">
    <source>
        <dbReference type="Pfam" id="PF25917"/>
    </source>
</evidence>
<dbReference type="InterPro" id="IPR058625">
    <property type="entry name" value="MdtA-like_BSH"/>
</dbReference>
<dbReference type="InterPro" id="IPR050393">
    <property type="entry name" value="MFP_Efflux_Pump"/>
</dbReference>
<protein>
    <submittedName>
        <fullName evidence="4">HlyD family secretion protein</fullName>
    </submittedName>
</protein>
<proteinExistence type="inferred from homology"/>
<dbReference type="Gene3D" id="1.10.287.470">
    <property type="entry name" value="Helix hairpin bin"/>
    <property type="match status" value="2"/>
</dbReference>
<dbReference type="Proteomes" id="UP000305674">
    <property type="component" value="Unassembled WGS sequence"/>
</dbReference>
<dbReference type="RefSeq" id="WP_136851585.1">
    <property type="nucleotide sequence ID" value="NZ_SWCI01000002.1"/>
</dbReference>
<keyword evidence="5" id="KW-1185">Reference proteome</keyword>
<dbReference type="AlphaFoldDB" id="A0A4U1BHR9"/>
<dbReference type="PANTHER" id="PTHR30367:SF6">
    <property type="entry name" value="SECRETION PROTEIN-RELATED"/>
    <property type="match status" value="1"/>
</dbReference>
<keyword evidence="2" id="KW-0175">Coiled coil</keyword>
<comment type="caution">
    <text evidence="4">The sequence shown here is derived from an EMBL/GenBank/DDBJ whole genome shotgun (WGS) entry which is preliminary data.</text>
</comment>
<dbReference type="Gene3D" id="2.40.30.170">
    <property type="match status" value="1"/>
</dbReference>
<name>A0A4U1BHR9_9GAMM</name>
<gene>
    <name evidence="4" type="ORF">FCL40_03920</name>
</gene>
<dbReference type="Gene3D" id="2.40.50.100">
    <property type="match status" value="1"/>
</dbReference>
<dbReference type="OrthoDB" id="8958519at2"/>
<accession>A0A4U1BHR9</accession>
<comment type="similarity">
    <text evidence="1">Belongs to the membrane fusion protein (MFP) (TC 8.A.1) family.</text>
</comment>
<feature type="coiled-coil region" evidence="2">
    <location>
        <begin position="85"/>
        <end position="126"/>
    </location>
</feature>
<evidence type="ECO:0000256" key="2">
    <source>
        <dbReference type="SAM" id="Coils"/>
    </source>
</evidence>
<dbReference type="SUPFAM" id="SSF111369">
    <property type="entry name" value="HlyD-like secretion proteins"/>
    <property type="match status" value="2"/>
</dbReference>
<dbReference type="Pfam" id="PF25917">
    <property type="entry name" value="BSH_RND"/>
    <property type="match status" value="1"/>
</dbReference>
<evidence type="ECO:0000256" key="1">
    <source>
        <dbReference type="ARBA" id="ARBA00009477"/>
    </source>
</evidence>
<dbReference type="EMBL" id="SWCI01000002">
    <property type="protein sequence ID" value="TKB50316.1"/>
    <property type="molecule type" value="Genomic_DNA"/>
</dbReference>
<feature type="domain" description="Multidrug resistance protein MdtA-like barrel-sandwich hybrid" evidence="3">
    <location>
        <begin position="44"/>
        <end position="223"/>
    </location>
</feature>
<dbReference type="PANTHER" id="PTHR30367">
    <property type="entry name" value="P-HYDROXYBENZOIC ACID EFFLUX PUMP SUBUNIT AAEA-RELATED"/>
    <property type="match status" value="1"/>
</dbReference>